<evidence type="ECO:0000256" key="4">
    <source>
        <dbReference type="ARBA" id="ARBA00022679"/>
    </source>
</evidence>
<feature type="binding site" evidence="8">
    <location>
        <position position="100"/>
    </location>
    <ligand>
        <name>S-adenosyl-L-methionine</name>
        <dbReference type="ChEBI" id="CHEBI:59789"/>
    </ligand>
</feature>
<dbReference type="RefSeq" id="XP_025353596.1">
    <property type="nucleotide sequence ID" value="XM_025499011.1"/>
</dbReference>
<evidence type="ECO:0000256" key="3">
    <source>
        <dbReference type="ARBA" id="ARBA00022603"/>
    </source>
</evidence>
<evidence type="ECO:0000313" key="13">
    <source>
        <dbReference type="Proteomes" id="UP000245771"/>
    </source>
</evidence>
<evidence type="ECO:0000259" key="11">
    <source>
        <dbReference type="SMART" id="SM00650"/>
    </source>
</evidence>
<keyword evidence="5 8" id="KW-0949">S-adenosyl-L-methionine</keyword>
<comment type="similarity">
    <text evidence="8 9">Belongs to the class I-like SAM-binding methyltransferase superfamily. rRNA adenine N(6)-methyltransferase family.</text>
</comment>
<feature type="binding site" evidence="8">
    <location>
        <position position="52"/>
    </location>
    <ligand>
        <name>S-adenosyl-L-methionine</name>
        <dbReference type="ChEBI" id="CHEBI:59789"/>
    </ligand>
</feature>
<feature type="binding site" evidence="8">
    <location>
        <position position="54"/>
    </location>
    <ligand>
        <name>S-adenosyl-L-methionine</name>
        <dbReference type="ChEBI" id="CHEBI:59789"/>
    </ligand>
</feature>
<dbReference type="GO" id="GO:0052909">
    <property type="term" value="F:18S rRNA (adenine(1779)-N(6)/adenine(1780)-N(6))-dimethyltransferase activity"/>
    <property type="evidence" value="ECO:0007669"/>
    <property type="project" value="UniProtKB-EC"/>
</dbReference>
<keyword evidence="3 8" id="KW-0489">Methyltransferase</keyword>
<feature type="domain" description="Ribosomal RNA adenine methylase transferase N-terminal" evidence="11">
    <location>
        <begin position="59"/>
        <end position="228"/>
    </location>
</feature>
<keyword evidence="2 9" id="KW-0698">rRNA processing</keyword>
<dbReference type="EMBL" id="KZ819604">
    <property type="protein sequence ID" value="PWN33294.1"/>
    <property type="molecule type" value="Genomic_DNA"/>
</dbReference>
<dbReference type="STRING" id="1280837.A0A316V7W3"/>
<dbReference type="FunFam" id="3.40.50.150:FF:000081">
    <property type="entry name" value="rRNA adenine N(6)-methyltransferase"/>
    <property type="match status" value="1"/>
</dbReference>
<evidence type="ECO:0000256" key="10">
    <source>
        <dbReference type="SAM" id="MobiDB-lite"/>
    </source>
</evidence>
<feature type="region of interest" description="Disordered" evidence="10">
    <location>
        <begin position="1"/>
        <end position="42"/>
    </location>
</feature>
<dbReference type="PROSITE" id="PS51689">
    <property type="entry name" value="SAM_RNA_A_N6_MT"/>
    <property type="match status" value="1"/>
</dbReference>
<dbReference type="GeneID" id="37020792"/>
<organism evidence="12 13">
    <name type="scientific">Meira miltonrushii</name>
    <dbReference type="NCBI Taxonomy" id="1280837"/>
    <lineage>
        <taxon>Eukaryota</taxon>
        <taxon>Fungi</taxon>
        <taxon>Dikarya</taxon>
        <taxon>Basidiomycota</taxon>
        <taxon>Ustilaginomycotina</taxon>
        <taxon>Exobasidiomycetes</taxon>
        <taxon>Exobasidiales</taxon>
        <taxon>Brachybasidiaceae</taxon>
        <taxon>Meira</taxon>
    </lineage>
</organism>
<evidence type="ECO:0000256" key="2">
    <source>
        <dbReference type="ARBA" id="ARBA00022552"/>
    </source>
</evidence>
<dbReference type="AlphaFoldDB" id="A0A316V7W3"/>
<keyword evidence="4 8" id="KW-0808">Transferase</keyword>
<comment type="function">
    <text evidence="1">Specifically dimethylates two adjacent adenosines in the loop of a conserved hairpin near the 3'-end of 18S rRNA in the 40S particle.</text>
</comment>
<dbReference type="InterPro" id="IPR011530">
    <property type="entry name" value="rRNA_adenine_dimethylase"/>
</dbReference>
<dbReference type="SUPFAM" id="SSF53335">
    <property type="entry name" value="S-adenosyl-L-methionine-dependent methyltransferases"/>
    <property type="match status" value="1"/>
</dbReference>
<protein>
    <recommendedName>
        <fullName evidence="9">rRNA adenine N(6)-methyltransferase</fullName>
        <ecNumber evidence="9">2.1.1.-</ecNumber>
    </recommendedName>
</protein>
<dbReference type="InterPro" id="IPR020596">
    <property type="entry name" value="rRNA_Ade_Mease_Trfase_CS"/>
</dbReference>
<dbReference type="CDD" id="cd02440">
    <property type="entry name" value="AdoMet_MTases"/>
    <property type="match status" value="1"/>
</dbReference>
<dbReference type="EC" id="2.1.1.-" evidence="9"/>
<evidence type="ECO:0000256" key="7">
    <source>
        <dbReference type="ARBA" id="ARBA00049478"/>
    </source>
</evidence>
<dbReference type="Proteomes" id="UP000245771">
    <property type="component" value="Unassembled WGS sequence"/>
</dbReference>
<evidence type="ECO:0000256" key="6">
    <source>
        <dbReference type="ARBA" id="ARBA00022884"/>
    </source>
</evidence>
<keyword evidence="13" id="KW-1185">Reference proteome</keyword>
<name>A0A316V7W3_9BASI</name>
<evidence type="ECO:0000256" key="5">
    <source>
        <dbReference type="ARBA" id="ARBA00022691"/>
    </source>
</evidence>
<feature type="binding site" evidence="8">
    <location>
        <position position="128"/>
    </location>
    <ligand>
        <name>S-adenosyl-L-methionine</name>
        <dbReference type="ChEBI" id="CHEBI:59789"/>
    </ligand>
</feature>
<dbReference type="FunCoup" id="A0A316V7W3">
    <property type="interactions" value="397"/>
</dbReference>
<evidence type="ECO:0000313" key="12">
    <source>
        <dbReference type="EMBL" id="PWN33294.1"/>
    </source>
</evidence>
<evidence type="ECO:0000256" key="9">
    <source>
        <dbReference type="RuleBase" id="RU362106"/>
    </source>
</evidence>
<feature type="binding site" evidence="8">
    <location>
        <position position="143"/>
    </location>
    <ligand>
        <name>S-adenosyl-L-methionine</name>
        <dbReference type="ChEBI" id="CHEBI:59789"/>
    </ligand>
</feature>
<dbReference type="NCBIfam" id="TIGR00755">
    <property type="entry name" value="ksgA"/>
    <property type="match status" value="1"/>
</dbReference>
<dbReference type="PANTHER" id="PTHR11727">
    <property type="entry name" value="DIMETHYLADENOSINE TRANSFERASE"/>
    <property type="match status" value="1"/>
</dbReference>
<dbReference type="SMART" id="SM00650">
    <property type="entry name" value="rADc"/>
    <property type="match status" value="1"/>
</dbReference>
<proteinExistence type="inferred from homology"/>
<dbReference type="PROSITE" id="PS01131">
    <property type="entry name" value="RRNA_A_DIMETH"/>
    <property type="match status" value="1"/>
</dbReference>
<comment type="catalytic activity">
    <reaction evidence="7">
        <text>adenosine(1779)/adenosine(1780) in 18S rRNA + 4 S-adenosyl-L-methionine = N(6)-dimethyladenosine(1779)/N(6)-dimethyladenosine(1780) in 18S rRNA + 4 S-adenosyl-L-homocysteine + 4 H(+)</text>
        <dbReference type="Rhea" id="RHEA:42780"/>
        <dbReference type="Rhea" id="RHEA-COMP:10234"/>
        <dbReference type="Rhea" id="RHEA-COMP:10236"/>
        <dbReference type="ChEBI" id="CHEBI:15378"/>
        <dbReference type="ChEBI" id="CHEBI:57856"/>
        <dbReference type="ChEBI" id="CHEBI:59789"/>
        <dbReference type="ChEBI" id="CHEBI:74411"/>
        <dbReference type="ChEBI" id="CHEBI:74493"/>
        <dbReference type="EC" id="2.1.1.183"/>
    </reaction>
</comment>
<evidence type="ECO:0000256" key="1">
    <source>
        <dbReference type="ARBA" id="ARBA00002977"/>
    </source>
</evidence>
<dbReference type="Gene3D" id="3.40.50.150">
    <property type="entry name" value="Vaccinia Virus protein VP39"/>
    <property type="match status" value="1"/>
</dbReference>
<dbReference type="PANTHER" id="PTHR11727:SF7">
    <property type="entry name" value="DIMETHYLADENOSINE TRANSFERASE-RELATED"/>
    <property type="match status" value="1"/>
</dbReference>
<dbReference type="Gene3D" id="1.10.8.480">
    <property type="match status" value="1"/>
</dbReference>
<feature type="binding site" evidence="8">
    <location>
        <position position="79"/>
    </location>
    <ligand>
        <name>S-adenosyl-L-methionine</name>
        <dbReference type="ChEBI" id="CHEBI:59789"/>
    </ligand>
</feature>
<dbReference type="Pfam" id="PF00398">
    <property type="entry name" value="RrnaAD"/>
    <property type="match status" value="1"/>
</dbReference>
<dbReference type="InterPro" id="IPR020598">
    <property type="entry name" value="rRNA_Ade_methylase_Trfase_N"/>
</dbReference>
<gene>
    <name evidence="12" type="ORF">FA14DRAFT_161216</name>
</gene>
<feature type="compositionally biased region" description="Basic and acidic residues" evidence="10">
    <location>
        <begin position="1"/>
        <end position="10"/>
    </location>
</feature>
<keyword evidence="6 8" id="KW-0694">RNA-binding</keyword>
<dbReference type="InterPro" id="IPR001737">
    <property type="entry name" value="KsgA/Erm"/>
</dbReference>
<dbReference type="InterPro" id="IPR029063">
    <property type="entry name" value="SAM-dependent_MTases_sf"/>
</dbReference>
<accession>A0A316V7W3</accession>
<dbReference type="OrthoDB" id="74991at2759"/>
<reference evidence="12 13" key="1">
    <citation type="journal article" date="2018" name="Mol. Biol. Evol.">
        <title>Broad Genomic Sampling Reveals a Smut Pathogenic Ancestry of the Fungal Clade Ustilaginomycotina.</title>
        <authorList>
            <person name="Kijpornyongpan T."/>
            <person name="Mondo S.J."/>
            <person name="Barry K."/>
            <person name="Sandor L."/>
            <person name="Lee J."/>
            <person name="Lipzen A."/>
            <person name="Pangilinan J."/>
            <person name="LaButti K."/>
            <person name="Hainaut M."/>
            <person name="Henrissat B."/>
            <person name="Grigoriev I.V."/>
            <person name="Spatafora J.W."/>
            <person name="Aime M.C."/>
        </authorList>
    </citation>
    <scope>NUCLEOTIDE SEQUENCE [LARGE SCALE GENOMIC DNA]</scope>
    <source>
        <strain evidence="12 13">MCA 3882</strain>
    </source>
</reference>
<sequence>MPKAVSDRLTRVHAQPVSANQRIGSSHAANGKNGDSSAAKNPIFNTERFGQHILKNPLVAQSIVDKANLKATDIVLEVGPGTGNLTMRILEQCKRLQVIEMDPRMAAELRKRVQGKNEQRKLEITIGDFCKAKLDYFDVVISNTPYQISSPLVFKLLSHRPQFRCAILMFQREFALRLLARPGSELWCRLSANVQLYAKVDLQMHVSKGSFRPPPKVDSSVVRIVPIQPPPSIPFEEYDGLTRILFSRRHKTVRSSFDAKGVKLMLEANHKTFCSQHELPVKVKNTAAFNELLDSILLSSTYSDKRAAQMDVDDILQLLHAFHKENIHFG</sequence>
<dbReference type="GO" id="GO:0003723">
    <property type="term" value="F:RNA binding"/>
    <property type="evidence" value="ECO:0007669"/>
    <property type="project" value="UniProtKB-UniRule"/>
</dbReference>
<feature type="compositionally biased region" description="Polar residues" evidence="10">
    <location>
        <begin position="17"/>
        <end position="39"/>
    </location>
</feature>
<evidence type="ECO:0000256" key="8">
    <source>
        <dbReference type="PROSITE-ProRule" id="PRU01026"/>
    </source>
</evidence>
<dbReference type="InParanoid" id="A0A316V7W3"/>